<dbReference type="PANTHER" id="PTHR35371">
    <property type="entry name" value="INNER MEMBRANE PROTEIN"/>
    <property type="match status" value="1"/>
</dbReference>
<dbReference type="RefSeq" id="WP_198881958.1">
    <property type="nucleotide sequence ID" value="NZ_JAEKJA010000007.1"/>
</dbReference>
<keyword evidence="4 5" id="KW-0472">Membrane</keyword>
<sequence>MPVELRCVALAGLLVLAQILLAAAPKFLTYGVKWASSARDTTPDGLSLRGQRLERAHRNLMETFPVFAAAAIGVVVAGVSSAVTETAAAVWVLARVLYVPAYVFHVRHVRPLVWGVALLALVVLLAALIGG</sequence>
<feature type="transmembrane region" description="Helical" evidence="5">
    <location>
        <begin position="66"/>
        <end position="99"/>
    </location>
</feature>
<keyword evidence="2 5" id="KW-0812">Transmembrane</keyword>
<dbReference type="EMBL" id="JAEKJA010000007">
    <property type="protein sequence ID" value="MBJ3776074.1"/>
    <property type="molecule type" value="Genomic_DNA"/>
</dbReference>
<dbReference type="Gene3D" id="1.20.120.550">
    <property type="entry name" value="Membrane associated eicosanoid/glutathione metabolism-like domain"/>
    <property type="match status" value="1"/>
</dbReference>
<evidence type="ECO:0000256" key="5">
    <source>
        <dbReference type="SAM" id="Phobius"/>
    </source>
</evidence>
<keyword evidence="3 5" id="KW-1133">Transmembrane helix</keyword>
<dbReference type="PANTHER" id="PTHR35371:SF1">
    <property type="entry name" value="BLR7753 PROTEIN"/>
    <property type="match status" value="1"/>
</dbReference>
<comment type="caution">
    <text evidence="6">The sequence shown here is derived from an EMBL/GenBank/DDBJ whole genome shotgun (WGS) entry which is preliminary data.</text>
</comment>
<dbReference type="InterPro" id="IPR023352">
    <property type="entry name" value="MAPEG-like_dom_sf"/>
</dbReference>
<comment type="subcellular location">
    <subcellularLocation>
        <location evidence="1">Membrane</location>
    </subcellularLocation>
</comment>
<proteinExistence type="predicted"/>
<evidence type="ECO:0000313" key="7">
    <source>
        <dbReference type="Proteomes" id="UP000609531"/>
    </source>
</evidence>
<accession>A0A934IG65</accession>
<dbReference type="AlphaFoldDB" id="A0A934IG65"/>
<dbReference type="Pfam" id="PF01124">
    <property type="entry name" value="MAPEG"/>
    <property type="match status" value="1"/>
</dbReference>
<evidence type="ECO:0000313" key="6">
    <source>
        <dbReference type="EMBL" id="MBJ3776074.1"/>
    </source>
</evidence>
<gene>
    <name evidence="6" type="ORF">JCR33_10275</name>
</gene>
<dbReference type="SUPFAM" id="SSF161084">
    <property type="entry name" value="MAPEG domain-like"/>
    <property type="match status" value="1"/>
</dbReference>
<evidence type="ECO:0000256" key="4">
    <source>
        <dbReference type="ARBA" id="ARBA00023136"/>
    </source>
</evidence>
<dbReference type="InterPro" id="IPR001129">
    <property type="entry name" value="Membr-assoc_MAPEG"/>
</dbReference>
<dbReference type="GO" id="GO:0016020">
    <property type="term" value="C:membrane"/>
    <property type="evidence" value="ECO:0007669"/>
    <property type="project" value="UniProtKB-SubCell"/>
</dbReference>
<evidence type="ECO:0000256" key="1">
    <source>
        <dbReference type="ARBA" id="ARBA00004370"/>
    </source>
</evidence>
<evidence type="ECO:0000256" key="2">
    <source>
        <dbReference type="ARBA" id="ARBA00022692"/>
    </source>
</evidence>
<name>A0A934IG65_9HYPH</name>
<reference evidence="6" key="1">
    <citation type="submission" date="2020-12" db="EMBL/GenBank/DDBJ databases">
        <title>Bacterial taxonomy.</title>
        <authorList>
            <person name="Pan X."/>
        </authorList>
    </citation>
    <scope>NUCLEOTIDE SEQUENCE</scope>
    <source>
        <strain evidence="6">B2012</strain>
    </source>
</reference>
<evidence type="ECO:0000256" key="3">
    <source>
        <dbReference type="ARBA" id="ARBA00022989"/>
    </source>
</evidence>
<keyword evidence="7" id="KW-1185">Reference proteome</keyword>
<dbReference type="Proteomes" id="UP000609531">
    <property type="component" value="Unassembled WGS sequence"/>
</dbReference>
<feature type="transmembrane region" description="Helical" evidence="5">
    <location>
        <begin position="111"/>
        <end position="130"/>
    </location>
</feature>
<organism evidence="6 7">
    <name type="scientific">Acuticoccus mangrovi</name>
    <dbReference type="NCBI Taxonomy" id="2796142"/>
    <lineage>
        <taxon>Bacteria</taxon>
        <taxon>Pseudomonadati</taxon>
        <taxon>Pseudomonadota</taxon>
        <taxon>Alphaproteobacteria</taxon>
        <taxon>Hyphomicrobiales</taxon>
        <taxon>Amorphaceae</taxon>
        <taxon>Acuticoccus</taxon>
    </lineage>
</organism>
<protein>
    <submittedName>
        <fullName evidence="6">MAPEG family protein</fullName>
    </submittedName>
</protein>